<keyword evidence="2" id="KW-1185">Reference proteome</keyword>
<protein>
    <submittedName>
        <fullName evidence="3">Uncharacterized protein si:ch211-127m7.2</fullName>
    </submittedName>
</protein>
<evidence type="ECO:0000313" key="2">
    <source>
        <dbReference type="Proteomes" id="UP000000437"/>
    </source>
</evidence>
<feature type="region of interest" description="Disordered" evidence="1">
    <location>
        <begin position="65"/>
        <end position="141"/>
    </location>
</feature>
<dbReference type="ZFIN" id="ZDB-GENE-141212-148">
    <property type="gene designation" value="si:ch211-127m7.2"/>
</dbReference>
<evidence type="ECO:0000313" key="3">
    <source>
        <dbReference type="RefSeq" id="XP_021329534.1"/>
    </source>
</evidence>
<name>A0A8M9PXE1_DANRE</name>
<gene>
    <name evidence="3 4" type="primary">si:ch211-127m7.2</name>
</gene>
<dbReference type="AlphaFoldDB" id="A0A8M9PXE1"/>
<proteinExistence type="predicted"/>
<feature type="compositionally biased region" description="Basic and acidic residues" evidence="1">
    <location>
        <begin position="15"/>
        <end position="30"/>
    </location>
</feature>
<dbReference type="AGR" id="ZFIN:ZDB-GENE-141212-148"/>
<feature type="compositionally biased region" description="Acidic residues" evidence="1">
    <location>
        <begin position="72"/>
        <end position="90"/>
    </location>
</feature>
<dbReference type="KEGG" id="dre:100001877"/>
<reference evidence="3" key="1">
    <citation type="submission" date="2025-08" db="UniProtKB">
        <authorList>
            <consortium name="RefSeq"/>
        </authorList>
    </citation>
    <scope>IDENTIFICATION</scope>
    <source>
        <strain evidence="3">Tuebingen</strain>
        <tissue evidence="3">Fibroblasts and whole tissue</tissue>
    </source>
</reference>
<dbReference type="GeneID" id="100001877"/>
<feature type="compositionally biased region" description="Basic and acidic residues" evidence="1">
    <location>
        <begin position="114"/>
        <end position="128"/>
    </location>
</feature>
<accession>A0A8M9PXE1</accession>
<feature type="region of interest" description="Disordered" evidence="1">
    <location>
        <begin position="1"/>
        <end position="32"/>
    </location>
</feature>
<dbReference type="RefSeq" id="XP_021329534.1">
    <property type="nucleotide sequence ID" value="XM_021473859.2"/>
</dbReference>
<dbReference type="PANTHER" id="PTHR14566:SF0">
    <property type="entry name" value="CELL CYCLE REGULATOR OF NON-HOMOLOGOUS END JOINING"/>
    <property type="match status" value="1"/>
</dbReference>
<sequence>MSEKHRNLPQWMVKTNDKDAEKKKTHETTRRTAKKRLKSVVAYWMNERELLETALDILKDETKMSRDAVQAPEEEEDEVKVIPETDDEDSTDLHHSTRVSNIAEQETVPYENCVEEKTNTKPDCHLKPNSDVLEPPEMPDEDDEALKLVREIFFT</sequence>
<dbReference type="PANTHER" id="PTHR14566">
    <property type="entry name" value="CELL CYCLE REGULATOR OF NON-HOMOLOGOUS END JOINING"/>
    <property type="match status" value="1"/>
</dbReference>
<evidence type="ECO:0000313" key="4">
    <source>
        <dbReference type="ZFIN" id="ZDB-GENE-141212-148"/>
    </source>
</evidence>
<dbReference type="Proteomes" id="UP000000437">
    <property type="component" value="Chromosome 25"/>
</dbReference>
<dbReference type="GO" id="GO:2001033">
    <property type="term" value="P:negative regulation of double-strand break repair via nonhomologous end joining"/>
    <property type="evidence" value="ECO:0007669"/>
    <property type="project" value="InterPro"/>
</dbReference>
<organism evidence="2 3">
    <name type="scientific">Danio rerio</name>
    <name type="common">Zebrafish</name>
    <name type="synonym">Brachydanio rerio</name>
    <dbReference type="NCBI Taxonomy" id="7955"/>
    <lineage>
        <taxon>Eukaryota</taxon>
        <taxon>Metazoa</taxon>
        <taxon>Chordata</taxon>
        <taxon>Craniata</taxon>
        <taxon>Vertebrata</taxon>
        <taxon>Euteleostomi</taxon>
        <taxon>Actinopterygii</taxon>
        <taxon>Neopterygii</taxon>
        <taxon>Teleostei</taxon>
        <taxon>Ostariophysi</taxon>
        <taxon>Cypriniformes</taxon>
        <taxon>Danionidae</taxon>
        <taxon>Danioninae</taxon>
        <taxon>Danio</taxon>
    </lineage>
</organism>
<dbReference type="InterPro" id="IPR028278">
    <property type="entry name" value="MRI"/>
</dbReference>
<evidence type="ECO:0000256" key="1">
    <source>
        <dbReference type="SAM" id="MobiDB-lite"/>
    </source>
</evidence>